<name>A0A165FG58_EXIGL</name>
<dbReference type="AlphaFoldDB" id="A0A165FG58"/>
<reference evidence="1 2" key="1">
    <citation type="journal article" date="2016" name="Mol. Biol. Evol.">
        <title>Comparative Genomics of Early-Diverging Mushroom-Forming Fungi Provides Insights into the Origins of Lignocellulose Decay Capabilities.</title>
        <authorList>
            <person name="Nagy L.G."/>
            <person name="Riley R."/>
            <person name="Tritt A."/>
            <person name="Adam C."/>
            <person name="Daum C."/>
            <person name="Floudas D."/>
            <person name="Sun H."/>
            <person name="Yadav J.S."/>
            <person name="Pangilinan J."/>
            <person name="Larsson K.H."/>
            <person name="Matsuura K."/>
            <person name="Barry K."/>
            <person name="Labutti K."/>
            <person name="Kuo R."/>
            <person name="Ohm R.A."/>
            <person name="Bhattacharya S.S."/>
            <person name="Shirouzu T."/>
            <person name="Yoshinaga Y."/>
            <person name="Martin F.M."/>
            <person name="Grigoriev I.V."/>
            <person name="Hibbett D.S."/>
        </authorList>
    </citation>
    <scope>NUCLEOTIDE SEQUENCE [LARGE SCALE GENOMIC DNA]</scope>
    <source>
        <strain evidence="1 2">HHB12029</strain>
    </source>
</reference>
<sequence>MCTTSIASNALGRLQLTSLPVDVLYLIRDAVHESPTQAKTKPSVPRVEDYLPPESVVIKPHPLRAVSTTCQTLRSICLPSLFRHMVVDGDLGPLFPPSSIWPYI</sequence>
<proteinExistence type="predicted"/>
<dbReference type="InParanoid" id="A0A165FG58"/>
<accession>A0A165FG58</accession>
<organism evidence="1 2">
    <name type="scientific">Exidia glandulosa HHB12029</name>
    <dbReference type="NCBI Taxonomy" id="1314781"/>
    <lineage>
        <taxon>Eukaryota</taxon>
        <taxon>Fungi</taxon>
        <taxon>Dikarya</taxon>
        <taxon>Basidiomycota</taxon>
        <taxon>Agaricomycotina</taxon>
        <taxon>Agaricomycetes</taxon>
        <taxon>Auriculariales</taxon>
        <taxon>Exidiaceae</taxon>
        <taxon>Exidia</taxon>
    </lineage>
</organism>
<dbReference type="Proteomes" id="UP000077266">
    <property type="component" value="Unassembled WGS sequence"/>
</dbReference>
<keyword evidence="2" id="KW-1185">Reference proteome</keyword>
<evidence type="ECO:0000313" key="2">
    <source>
        <dbReference type="Proteomes" id="UP000077266"/>
    </source>
</evidence>
<protein>
    <recommendedName>
        <fullName evidence="3">F-box domain-containing protein</fullName>
    </recommendedName>
</protein>
<dbReference type="EMBL" id="KV426086">
    <property type="protein sequence ID" value="KZV88940.1"/>
    <property type="molecule type" value="Genomic_DNA"/>
</dbReference>
<evidence type="ECO:0000313" key="1">
    <source>
        <dbReference type="EMBL" id="KZV88940.1"/>
    </source>
</evidence>
<evidence type="ECO:0008006" key="3">
    <source>
        <dbReference type="Google" id="ProtNLM"/>
    </source>
</evidence>
<gene>
    <name evidence="1" type="ORF">EXIGLDRAFT_162343</name>
</gene>